<evidence type="ECO:0000313" key="2">
    <source>
        <dbReference type="Proteomes" id="UP000887566"/>
    </source>
</evidence>
<feature type="compositionally biased region" description="Low complexity" evidence="1">
    <location>
        <begin position="1"/>
        <end position="15"/>
    </location>
</feature>
<sequence>MATAASSEGTAASNAVKNASTERTVKTRDDERRAADDGPVRAATRGARVAGCRRSWPLPPYSRHCPCVRPSAYRSAAAPTRDRAGPCATAVESTSPASLLPLPSPLSLARSFPLACIVLVVIVSQGYPYRPIATIKTRQLAASPPSFAAARAQFYL</sequence>
<organism evidence="2 3">
    <name type="scientific">Plectus sambesii</name>
    <dbReference type="NCBI Taxonomy" id="2011161"/>
    <lineage>
        <taxon>Eukaryota</taxon>
        <taxon>Metazoa</taxon>
        <taxon>Ecdysozoa</taxon>
        <taxon>Nematoda</taxon>
        <taxon>Chromadorea</taxon>
        <taxon>Plectida</taxon>
        <taxon>Plectina</taxon>
        <taxon>Plectoidea</taxon>
        <taxon>Plectidae</taxon>
        <taxon>Plectus</taxon>
    </lineage>
</organism>
<feature type="region of interest" description="Disordered" evidence="1">
    <location>
        <begin position="1"/>
        <end position="48"/>
    </location>
</feature>
<evidence type="ECO:0000256" key="1">
    <source>
        <dbReference type="SAM" id="MobiDB-lite"/>
    </source>
</evidence>
<feature type="compositionally biased region" description="Basic and acidic residues" evidence="1">
    <location>
        <begin position="23"/>
        <end position="39"/>
    </location>
</feature>
<name>A0A914XPX9_9BILA</name>
<reference evidence="3" key="1">
    <citation type="submission" date="2022-11" db="UniProtKB">
        <authorList>
            <consortium name="WormBaseParasite"/>
        </authorList>
    </citation>
    <scope>IDENTIFICATION</scope>
</reference>
<protein>
    <submittedName>
        <fullName evidence="3">Uncharacterized protein</fullName>
    </submittedName>
</protein>
<proteinExistence type="predicted"/>
<evidence type="ECO:0000313" key="3">
    <source>
        <dbReference type="WBParaSite" id="PSAMB.scaffold897size39047.g9512.t2"/>
    </source>
</evidence>
<dbReference type="WBParaSite" id="PSAMB.scaffold897size39047.g9512.t2">
    <property type="protein sequence ID" value="PSAMB.scaffold897size39047.g9512.t2"/>
    <property type="gene ID" value="PSAMB.scaffold897size39047.g9512"/>
</dbReference>
<keyword evidence="2" id="KW-1185">Reference proteome</keyword>
<dbReference type="AlphaFoldDB" id="A0A914XPX9"/>
<dbReference type="Proteomes" id="UP000887566">
    <property type="component" value="Unplaced"/>
</dbReference>
<accession>A0A914XPX9</accession>